<comment type="caution">
    <text evidence="1">The sequence shown here is derived from an EMBL/GenBank/DDBJ whole genome shotgun (WGS) entry which is preliminary data.</text>
</comment>
<keyword evidence="2" id="KW-1185">Reference proteome</keyword>
<name>A0A392TIJ6_9FABA</name>
<evidence type="ECO:0000313" key="2">
    <source>
        <dbReference type="Proteomes" id="UP000265520"/>
    </source>
</evidence>
<proteinExistence type="predicted"/>
<feature type="non-terminal residue" evidence="1">
    <location>
        <position position="1"/>
    </location>
</feature>
<dbReference type="EMBL" id="LXQA010591494">
    <property type="protein sequence ID" value="MCI60979.1"/>
    <property type="molecule type" value="Genomic_DNA"/>
</dbReference>
<sequence length="58" mass="6055">FTNLRRDISGHVTGFVLEDWVFGVATEIDISNAPCGGVATDAVPVPATVEARPGVEEA</sequence>
<accession>A0A392TIJ6</accession>
<evidence type="ECO:0000313" key="1">
    <source>
        <dbReference type="EMBL" id="MCI60979.1"/>
    </source>
</evidence>
<dbReference type="AlphaFoldDB" id="A0A392TIJ6"/>
<organism evidence="1 2">
    <name type="scientific">Trifolium medium</name>
    <dbReference type="NCBI Taxonomy" id="97028"/>
    <lineage>
        <taxon>Eukaryota</taxon>
        <taxon>Viridiplantae</taxon>
        <taxon>Streptophyta</taxon>
        <taxon>Embryophyta</taxon>
        <taxon>Tracheophyta</taxon>
        <taxon>Spermatophyta</taxon>
        <taxon>Magnoliopsida</taxon>
        <taxon>eudicotyledons</taxon>
        <taxon>Gunneridae</taxon>
        <taxon>Pentapetalae</taxon>
        <taxon>rosids</taxon>
        <taxon>fabids</taxon>
        <taxon>Fabales</taxon>
        <taxon>Fabaceae</taxon>
        <taxon>Papilionoideae</taxon>
        <taxon>50 kb inversion clade</taxon>
        <taxon>NPAAA clade</taxon>
        <taxon>Hologalegina</taxon>
        <taxon>IRL clade</taxon>
        <taxon>Trifolieae</taxon>
        <taxon>Trifolium</taxon>
    </lineage>
</organism>
<protein>
    <submittedName>
        <fullName evidence="1">Uncharacterized protein</fullName>
    </submittedName>
</protein>
<dbReference type="Proteomes" id="UP000265520">
    <property type="component" value="Unassembled WGS sequence"/>
</dbReference>
<reference evidence="1 2" key="1">
    <citation type="journal article" date="2018" name="Front. Plant Sci.">
        <title>Red Clover (Trifolium pratense) and Zigzag Clover (T. medium) - A Picture of Genomic Similarities and Differences.</title>
        <authorList>
            <person name="Dluhosova J."/>
            <person name="Istvanek J."/>
            <person name="Nedelnik J."/>
            <person name="Repkova J."/>
        </authorList>
    </citation>
    <scope>NUCLEOTIDE SEQUENCE [LARGE SCALE GENOMIC DNA]</scope>
    <source>
        <strain evidence="2">cv. 10/8</strain>
        <tissue evidence="1">Leaf</tissue>
    </source>
</reference>